<keyword evidence="2" id="KW-1185">Reference proteome</keyword>
<organism evidence="1 2">
    <name type="scientific">Sparassis crispa</name>
    <dbReference type="NCBI Taxonomy" id="139825"/>
    <lineage>
        <taxon>Eukaryota</taxon>
        <taxon>Fungi</taxon>
        <taxon>Dikarya</taxon>
        <taxon>Basidiomycota</taxon>
        <taxon>Agaricomycotina</taxon>
        <taxon>Agaricomycetes</taxon>
        <taxon>Polyporales</taxon>
        <taxon>Sparassidaceae</taxon>
        <taxon>Sparassis</taxon>
    </lineage>
</organism>
<dbReference type="InParanoid" id="A0A401GBN7"/>
<dbReference type="OrthoDB" id="2774821at2759"/>
<name>A0A401GBN7_9APHY</name>
<sequence>MSQTYPPAQGLRDLLYLFPHVENDTIVSIIHHDLHGTDIYRLDSRRILESQWDLVEASLEDRTCATSVAVDIYRTLDSLLVPLNAYFSILSLHGLAHGQPAMLPCYFFRYNSHLVKLASQYEWPAVLSYHLAFFDRRCKEMRLGDYSGWGKVDVQLMEEFLVPYQKTSKSRKNGRIR</sequence>
<proteinExistence type="predicted"/>
<protein>
    <submittedName>
        <fullName evidence="1">Uncharacterized protein</fullName>
    </submittedName>
</protein>
<comment type="caution">
    <text evidence="1">The sequence shown here is derived from an EMBL/GenBank/DDBJ whole genome shotgun (WGS) entry which is preliminary data.</text>
</comment>
<reference evidence="1 2" key="1">
    <citation type="journal article" date="2018" name="Sci. Rep.">
        <title>Genome sequence of the cauliflower mushroom Sparassis crispa (Hanabiratake) and its association with beneficial usage.</title>
        <authorList>
            <person name="Kiyama R."/>
            <person name="Furutani Y."/>
            <person name="Kawaguchi K."/>
            <person name="Nakanishi T."/>
        </authorList>
    </citation>
    <scope>NUCLEOTIDE SEQUENCE [LARGE SCALE GENOMIC DNA]</scope>
</reference>
<dbReference type="Proteomes" id="UP000287166">
    <property type="component" value="Unassembled WGS sequence"/>
</dbReference>
<evidence type="ECO:0000313" key="1">
    <source>
        <dbReference type="EMBL" id="GBE79561.1"/>
    </source>
</evidence>
<evidence type="ECO:0000313" key="2">
    <source>
        <dbReference type="Proteomes" id="UP000287166"/>
    </source>
</evidence>
<dbReference type="AlphaFoldDB" id="A0A401GBN7"/>
<dbReference type="EMBL" id="BFAD01000002">
    <property type="protein sequence ID" value="GBE79561.1"/>
    <property type="molecule type" value="Genomic_DNA"/>
</dbReference>
<accession>A0A401GBN7</accession>
<dbReference type="RefSeq" id="XP_027610474.1">
    <property type="nucleotide sequence ID" value="XM_027754673.1"/>
</dbReference>
<dbReference type="GeneID" id="38776478"/>
<gene>
    <name evidence="1" type="ORF">SCP_0207610</name>
</gene>